<evidence type="ECO:0000256" key="3">
    <source>
        <dbReference type="SAM" id="MobiDB-lite"/>
    </source>
</evidence>
<dbReference type="Pfam" id="PF02237">
    <property type="entry name" value="BPL_C"/>
    <property type="match status" value="1"/>
</dbReference>
<gene>
    <name evidence="7" type="primary">HLCS</name>
</gene>
<feature type="region of interest" description="Disordered" evidence="3">
    <location>
        <begin position="217"/>
        <end position="241"/>
    </location>
</feature>
<proteinExistence type="inferred from homology"/>
<dbReference type="Gene3D" id="3.30.930.10">
    <property type="entry name" value="Bira Bifunctional Protein, Domain 2"/>
    <property type="match status" value="1"/>
</dbReference>
<dbReference type="GO" id="GO:0005737">
    <property type="term" value="C:cytoplasm"/>
    <property type="evidence" value="ECO:0007669"/>
    <property type="project" value="TreeGrafter"/>
</dbReference>
<dbReference type="InterPro" id="IPR045864">
    <property type="entry name" value="aa-tRNA-synth_II/BPL/LPL"/>
</dbReference>
<keyword evidence="4" id="KW-0732">Signal</keyword>
<dbReference type="AlphaFoldDB" id="A0A2Y9LIW2"/>
<evidence type="ECO:0000256" key="4">
    <source>
        <dbReference type="SAM" id="SignalP"/>
    </source>
</evidence>
<dbReference type="InParanoid" id="A0A2Y9LIW2"/>
<evidence type="ECO:0000313" key="7">
    <source>
        <dbReference type="RefSeq" id="XP_022408686.1"/>
    </source>
</evidence>
<dbReference type="KEGG" id="dle:111163877"/>
<protein>
    <submittedName>
        <fullName evidence="7">Biotin--protein ligase isoform X1</fullName>
    </submittedName>
</protein>
<comment type="similarity">
    <text evidence="1">Belongs to the biotin--protein ligase family.</text>
</comment>
<feature type="signal peptide" evidence="4">
    <location>
        <begin position="1"/>
        <end position="19"/>
    </location>
</feature>
<evidence type="ECO:0000256" key="2">
    <source>
        <dbReference type="ARBA" id="ARBA00022598"/>
    </source>
</evidence>
<reference evidence="7" key="1">
    <citation type="submission" date="2025-08" db="UniProtKB">
        <authorList>
            <consortium name="RefSeq"/>
        </authorList>
    </citation>
    <scope>IDENTIFICATION</scope>
    <source>
        <tissue evidence="7">Blood</tissue>
    </source>
</reference>
<feature type="chain" id="PRO_5015986899" evidence="4">
    <location>
        <begin position="20"/>
        <end position="875"/>
    </location>
</feature>
<keyword evidence="6" id="KW-1185">Reference proteome</keyword>
<name>A0A2Y9LIW2_DELLE</name>
<dbReference type="CTD" id="3141"/>
<feature type="domain" description="BPL/LPL catalytic" evidence="5">
    <location>
        <begin position="603"/>
        <end position="801"/>
    </location>
</feature>
<dbReference type="NCBIfam" id="TIGR00121">
    <property type="entry name" value="birA_ligase"/>
    <property type="match status" value="1"/>
</dbReference>
<dbReference type="InterPro" id="IPR003142">
    <property type="entry name" value="BPL_C"/>
</dbReference>
<dbReference type="FunCoup" id="A0A2Y9LIW2">
    <property type="interactions" value="731"/>
</dbReference>
<dbReference type="Proteomes" id="UP000248483">
    <property type="component" value="Unplaced"/>
</dbReference>
<dbReference type="PROSITE" id="PS51733">
    <property type="entry name" value="BPL_LPL_CATALYTIC"/>
    <property type="match status" value="1"/>
</dbReference>
<dbReference type="GO" id="GO:0004077">
    <property type="term" value="F:biotin--[biotin carboxyl-carrier protein] ligase activity"/>
    <property type="evidence" value="ECO:0007669"/>
    <property type="project" value="InterPro"/>
</dbReference>
<evidence type="ECO:0000256" key="1">
    <source>
        <dbReference type="ARBA" id="ARBA00009934"/>
    </source>
</evidence>
<dbReference type="Pfam" id="PF03099">
    <property type="entry name" value="BPL_LplA_LipB"/>
    <property type="match status" value="1"/>
</dbReference>
<dbReference type="SUPFAM" id="SSF55681">
    <property type="entry name" value="Class II aaRS and biotin synthetases"/>
    <property type="match status" value="1"/>
</dbReference>
<dbReference type="CDD" id="cd16442">
    <property type="entry name" value="BPL"/>
    <property type="match status" value="1"/>
</dbReference>
<dbReference type="PANTHER" id="PTHR12835:SF5">
    <property type="entry name" value="BIOTIN--PROTEIN LIGASE"/>
    <property type="match status" value="1"/>
</dbReference>
<organism evidence="6 7">
    <name type="scientific">Delphinapterus leucas</name>
    <name type="common">Beluga whale</name>
    <dbReference type="NCBI Taxonomy" id="9749"/>
    <lineage>
        <taxon>Eukaryota</taxon>
        <taxon>Metazoa</taxon>
        <taxon>Chordata</taxon>
        <taxon>Craniata</taxon>
        <taxon>Vertebrata</taxon>
        <taxon>Euteleostomi</taxon>
        <taxon>Mammalia</taxon>
        <taxon>Eutheria</taxon>
        <taxon>Laurasiatheria</taxon>
        <taxon>Artiodactyla</taxon>
        <taxon>Whippomorpha</taxon>
        <taxon>Cetacea</taxon>
        <taxon>Odontoceti</taxon>
        <taxon>Monodontidae</taxon>
        <taxon>Delphinapterus</taxon>
    </lineage>
</organism>
<dbReference type="RefSeq" id="XP_022408686.1">
    <property type="nucleotide sequence ID" value="XM_022552978.2"/>
</dbReference>
<feature type="region of interest" description="Disordered" evidence="3">
    <location>
        <begin position="181"/>
        <end position="202"/>
    </location>
</feature>
<dbReference type="InterPro" id="IPR004408">
    <property type="entry name" value="Biotin_CoA_COase_ligase"/>
</dbReference>
<dbReference type="InterPro" id="IPR004143">
    <property type="entry name" value="BPL_LPL_catalytic"/>
</dbReference>
<dbReference type="STRING" id="9749.A0A2Y9LIW2"/>
<evidence type="ECO:0000313" key="6">
    <source>
        <dbReference type="Proteomes" id="UP000248483"/>
    </source>
</evidence>
<sequence>MLITLCYLYLWARWGRGPAALVRTTVQQLRASRCSFTFCRAAAQPRGARVCLNRGGRVFCVGESQSIDDLNKWALFLVSPFILEAEHIAFVTESIWVQGDTLQRPSSSSETIVKWSDCCLPLACRPGDPYQLIAKASVDDFSKLGVAFLEDRLQVANGLIPQKIVSVHLHDSALKELKDQASDTPAQLLEPQPEPSVESKPELEAMEHVGREDHQVLGSAPTQGQGGALGGEPAGESDRGVGSVEHCHLHLSSCHECLELENSTIESVKFASAENIPDLPYDYSSGLEGIAYDLCPKREQRRVNLTGKAPNILLYVGSDSQDALDRLQQVRSALADCVDTNCYTLYHLPLESALRDPWPDNCLLVVIATRESVPEDLSRRFMAYLSQGGKVLGLSSPFTLAGFQVTRKAALQDTVQSLVFCKADWSQVRLSVLSSGCVYEGGPGEPLSLGKLQGHLDNKDEDRMIVQVPFGTRGGEAVLCQVHLELPPSSPVVQTQEDFNLLKSSNFRRYEVLKEILTTLGLSCDAKHVPALTPLYLLSAAEEIRDPLMQWLGKHVDAEGVIKSSKLSLKFVSSYTFEIEITPSAIPVVTDIETFSSENFNFEIYQQNLQTKKLGKVILFAEVTTTTMSLLDGLMFEMPQEMGLIAIAVHQTQGKGRGRNAWLSPVGSALSTLLVSIPLRSQLGQRIPFVQHLMSLAVVEAVRSIPGYQDINLRVKWPNDIYYSDLMKLGGVLVNSTLMGETFYILIGCGFNVTNSNPTICINDLITEYNKQHGAELKPLRADYLIARSVTVLEKLIDTFQDEGPNGVLPLYYKYWLHSAQQVRLGSAEGPKVWIVGLDDSGFLLVHQENGEVVTVHPDGNSFDMLGNLIIPKQP</sequence>
<keyword evidence="2 7" id="KW-0436">Ligase</keyword>
<accession>A0A2Y9LIW2</accession>
<evidence type="ECO:0000259" key="5">
    <source>
        <dbReference type="PROSITE" id="PS51733"/>
    </source>
</evidence>
<feature type="compositionally biased region" description="Gly residues" evidence="3">
    <location>
        <begin position="224"/>
        <end position="233"/>
    </location>
</feature>
<dbReference type="GeneID" id="111163877"/>
<dbReference type="PANTHER" id="PTHR12835">
    <property type="entry name" value="BIOTIN PROTEIN LIGASE"/>
    <property type="match status" value="1"/>
</dbReference>